<evidence type="ECO:0000313" key="9">
    <source>
        <dbReference type="EMBL" id="KKO20187.1"/>
    </source>
</evidence>
<dbReference type="InterPro" id="IPR012340">
    <property type="entry name" value="NA-bd_OB-fold"/>
</dbReference>
<dbReference type="FunFam" id="2.40.50.140:FF:000011">
    <property type="entry name" value="30S ribosomal protein S1"/>
    <property type="match status" value="2"/>
</dbReference>
<comment type="similarity">
    <text evidence="1 6">Belongs to the bacterial ribosomal protein bS1 family.</text>
</comment>
<dbReference type="PANTHER" id="PTHR10724">
    <property type="entry name" value="30S RIBOSOMAL PROTEIN S1"/>
    <property type="match status" value="1"/>
</dbReference>
<dbReference type="GO" id="GO:1990904">
    <property type="term" value="C:ribonucleoprotein complex"/>
    <property type="evidence" value="ECO:0007669"/>
    <property type="project" value="UniProtKB-KW"/>
</dbReference>
<dbReference type="GO" id="GO:0003735">
    <property type="term" value="F:structural constituent of ribosome"/>
    <property type="evidence" value="ECO:0007669"/>
    <property type="project" value="InterPro"/>
</dbReference>
<feature type="domain" description="S1 motif" evidence="8">
    <location>
        <begin position="214"/>
        <end position="282"/>
    </location>
</feature>
<keyword evidence="2" id="KW-0677">Repeat</keyword>
<sequence>MDRDILKEYNVNLADIEREVEAIVGSEDTKKKIESTYYDSIQNFEVGSVLKGRILSALGDNIVIDCGYKSEGMIPKLEFDDPSEIKIGEDVEVLLEAVEDDSGLIKLSKRKADRIRGWERVIAKYKEGDIITGRVTRKIKGGLLVDMGVPIFLPASQIDVKPPGDISQYIGQEVTCRILKIDETRQNIVVSRRKLIEEDRDKKKQGLLSEIAIGQIRKGVVKNIADFGAFIDLGGLDGLLHITDMSWGRISHPSEVLAIDDEVEVMILDIDKEKEKVALGLKQKSPNPWLLIEEKYPVGSKVKGQVVNIMSYGAFVKLETGIEGLVHISEMSWTRRINHPSEMVAIGDMVEVVVLKIDKEKEEISLSMKQTEVNPWTVIEEKYPAGTRIKGRVRNLTNYGAFIEIEEGVDGLLHISDMSWAKKVGHPSEIVKKGDKIEAVVLSVDREKKRVALGLKQLSDDPWVKEIPEKFKVGDVVSGKVTKLTNFGAFLELGKGIEGLLHISELSNEKVNNPADVVNIGDDLEVRVIRIEPEARKIGLSLKKMIDAEGKSAASLSNEDSQKQINGGTVIREGQDSDAASVS</sequence>
<evidence type="ECO:0000256" key="3">
    <source>
        <dbReference type="ARBA" id="ARBA00022884"/>
    </source>
</evidence>
<dbReference type="InterPro" id="IPR050437">
    <property type="entry name" value="Ribos_protein_bS1-like"/>
</dbReference>
<evidence type="ECO:0000256" key="6">
    <source>
        <dbReference type="PIRNR" id="PIRNR002111"/>
    </source>
</evidence>
<comment type="function">
    <text evidence="6">Binds mRNA; thus facilitating recognition of the initiation point. It is needed to translate mRNA with a short Shine-Dalgarno (SD) purine-rich sequence.</text>
</comment>
<feature type="region of interest" description="Disordered" evidence="7">
    <location>
        <begin position="551"/>
        <end position="583"/>
    </location>
</feature>
<accession>A0A0M2UWI0</accession>
<evidence type="ECO:0000259" key="8">
    <source>
        <dbReference type="PROSITE" id="PS50126"/>
    </source>
</evidence>
<organism evidence="9 10">
    <name type="scientific">Candidatus Brocadia fulgida</name>
    <dbReference type="NCBI Taxonomy" id="380242"/>
    <lineage>
        <taxon>Bacteria</taxon>
        <taxon>Pseudomonadati</taxon>
        <taxon>Planctomycetota</taxon>
        <taxon>Candidatus Brocadiia</taxon>
        <taxon>Candidatus Brocadiales</taxon>
        <taxon>Candidatus Brocadiaceae</taxon>
        <taxon>Candidatus Brocadia</taxon>
    </lineage>
</organism>
<dbReference type="CDD" id="cd04465">
    <property type="entry name" value="S1_RPS1_repeat_ec2_hs2"/>
    <property type="match status" value="1"/>
</dbReference>
<dbReference type="PIRSF" id="PIRSF002111">
    <property type="entry name" value="RpsA"/>
    <property type="match status" value="1"/>
</dbReference>
<feature type="domain" description="S1 motif" evidence="8">
    <location>
        <begin position="474"/>
        <end position="543"/>
    </location>
</feature>
<dbReference type="GO" id="GO:0003729">
    <property type="term" value="F:mRNA binding"/>
    <property type="evidence" value="ECO:0007669"/>
    <property type="project" value="UniProtKB-ARBA"/>
</dbReference>
<dbReference type="PATRIC" id="fig|380242.3.peg.1297"/>
<dbReference type="EMBL" id="LAQJ01000121">
    <property type="protein sequence ID" value="KKO20187.1"/>
    <property type="molecule type" value="Genomic_DNA"/>
</dbReference>
<feature type="domain" description="S1 motif" evidence="8">
    <location>
        <begin position="386"/>
        <end position="456"/>
    </location>
</feature>
<dbReference type="Pfam" id="PF00575">
    <property type="entry name" value="S1"/>
    <property type="match status" value="6"/>
</dbReference>
<dbReference type="SUPFAM" id="SSF50249">
    <property type="entry name" value="Nucleic acid-binding proteins"/>
    <property type="match status" value="6"/>
</dbReference>
<feature type="domain" description="S1 motif" evidence="8">
    <location>
        <begin position="128"/>
        <end position="193"/>
    </location>
</feature>
<evidence type="ECO:0000256" key="2">
    <source>
        <dbReference type="ARBA" id="ARBA00022737"/>
    </source>
</evidence>
<dbReference type="GO" id="GO:0006412">
    <property type="term" value="P:translation"/>
    <property type="evidence" value="ECO:0007669"/>
    <property type="project" value="InterPro"/>
</dbReference>
<dbReference type="Proteomes" id="UP000034954">
    <property type="component" value="Unassembled WGS sequence"/>
</dbReference>
<dbReference type="InterPro" id="IPR035104">
    <property type="entry name" value="Ribosomal_protein_S1-like"/>
</dbReference>
<keyword evidence="4 6" id="KW-0689">Ribosomal protein</keyword>
<dbReference type="FunFam" id="2.40.50.140:FF:000051">
    <property type="entry name" value="RNA-binding transcriptional accessory protein"/>
    <property type="match status" value="1"/>
</dbReference>
<protein>
    <recommendedName>
        <fullName evidence="6">30S ribosomal protein S1</fullName>
    </recommendedName>
</protein>
<evidence type="ECO:0000313" key="10">
    <source>
        <dbReference type="Proteomes" id="UP000034954"/>
    </source>
</evidence>
<gene>
    <name evidence="9" type="ORF">BROFUL_01035</name>
</gene>
<reference evidence="9 10" key="1">
    <citation type="journal article" date="2013" name="BMC Microbiol.">
        <title>Identification of the type II cytochrome c maturation pathway in anammox bacteria by comparative genomics.</title>
        <authorList>
            <person name="Ferousi C."/>
            <person name="Speth D.R."/>
            <person name="Reimann J."/>
            <person name="Op den Camp H.J."/>
            <person name="Allen J.W."/>
            <person name="Keltjens J.T."/>
            <person name="Jetten M.S."/>
        </authorList>
    </citation>
    <scope>NUCLEOTIDE SEQUENCE [LARGE SCALE GENOMIC DNA]</scope>
    <source>
        <strain evidence="9">RU1</strain>
    </source>
</reference>
<dbReference type="NCBIfam" id="NF004952">
    <property type="entry name" value="PRK06299.1-2"/>
    <property type="match status" value="1"/>
</dbReference>
<dbReference type="InterPro" id="IPR000110">
    <property type="entry name" value="Ribosomal_bS1"/>
</dbReference>
<feature type="domain" description="S1 motif" evidence="8">
    <location>
        <begin position="299"/>
        <end position="369"/>
    </location>
</feature>
<comment type="caution">
    <text evidence="9">The sequence shown here is derived from an EMBL/GenBank/DDBJ whole genome shotgun (WGS) entry which is preliminary data.</text>
</comment>
<dbReference type="PANTHER" id="PTHR10724:SF7">
    <property type="entry name" value="SMALL RIBOSOMAL SUBUNIT PROTEIN BS1C"/>
    <property type="match status" value="1"/>
</dbReference>
<dbReference type="PROSITE" id="PS50126">
    <property type="entry name" value="S1"/>
    <property type="match status" value="6"/>
</dbReference>
<evidence type="ECO:0000256" key="1">
    <source>
        <dbReference type="ARBA" id="ARBA00006767"/>
    </source>
</evidence>
<dbReference type="GO" id="GO:0005737">
    <property type="term" value="C:cytoplasm"/>
    <property type="evidence" value="ECO:0007669"/>
    <property type="project" value="UniProtKB-ARBA"/>
</dbReference>
<dbReference type="InterPro" id="IPR003029">
    <property type="entry name" value="S1_domain"/>
</dbReference>
<dbReference type="PRINTS" id="PR00681">
    <property type="entry name" value="RIBOSOMALS1"/>
</dbReference>
<dbReference type="AlphaFoldDB" id="A0A0M2UWI0"/>
<keyword evidence="10" id="KW-1185">Reference proteome</keyword>
<evidence type="ECO:0000256" key="5">
    <source>
        <dbReference type="ARBA" id="ARBA00023274"/>
    </source>
</evidence>
<feature type="compositionally biased region" description="Polar residues" evidence="7">
    <location>
        <begin position="554"/>
        <end position="567"/>
    </location>
</feature>
<name>A0A0M2UWI0_9BACT</name>
<keyword evidence="5 6" id="KW-0687">Ribonucleoprotein</keyword>
<dbReference type="Gene3D" id="2.40.50.140">
    <property type="entry name" value="Nucleic acid-binding proteins"/>
    <property type="match status" value="6"/>
</dbReference>
<dbReference type="CDD" id="cd05688">
    <property type="entry name" value="S1_RPS1_repeat_ec3"/>
    <property type="match status" value="1"/>
</dbReference>
<keyword evidence="3 6" id="KW-0694">RNA-binding</keyword>
<proteinExistence type="inferred from homology"/>
<evidence type="ECO:0000256" key="4">
    <source>
        <dbReference type="ARBA" id="ARBA00022980"/>
    </source>
</evidence>
<feature type="domain" description="S1 motif" evidence="8">
    <location>
        <begin position="47"/>
        <end position="110"/>
    </location>
</feature>
<evidence type="ECO:0000256" key="7">
    <source>
        <dbReference type="SAM" id="MobiDB-lite"/>
    </source>
</evidence>
<dbReference type="GO" id="GO:0005840">
    <property type="term" value="C:ribosome"/>
    <property type="evidence" value="ECO:0007669"/>
    <property type="project" value="UniProtKB-KW"/>
</dbReference>
<dbReference type="SMART" id="SM00316">
    <property type="entry name" value="S1"/>
    <property type="match status" value="6"/>
</dbReference>